<gene>
    <name evidence="1" type="ORF">S12H4_56004</name>
</gene>
<name>X1W2Q1_9ZZZZ</name>
<comment type="caution">
    <text evidence="1">The sequence shown here is derived from an EMBL/GenBank/DDBJ whole genome shotgun (WGS) entry which is preliminary data.</text>
</comment>
<sequence>MVIDYKFSDEAVEHVKHLKKVPNRLADYIPVGEWLYFSKNSSIKQVNRVFDYFASTDIHIRSIVVTVITDIITTHEIYRKRC</sequence>
<protein>
    <submittedName>
        <fullName evidence="1">Uncharacterized protein</fullName>
    </submittedName>
</protein>
<organism evidence="1">
    <name type="scientific">marine sediment metagenome</name>
    <dbReference type="NCBI Taxonomy" id="412755"/>
    <lineage>
        <taxon>unclassified sequences</taxon>
        <taxon>metagenomes</taxon>
        <taxon>ecological metagenomes</taxon>
    </lineage>
</organism>
<evidence type="ECO:0000313" key="1">
    <source>
        <dbReference type="EMBL" id="GAJ24095.1"/>
    </source>
</evidence>
<proteinExistence type="predicted"/>
<accession>X1W2Q1</accession>
<dbReference type="AlphaFoldDB" id="X1W2Q1"/>
<feature type="non-terminal residue" evidence="1">
    <location>
        <position position="82"/>
    </location>
</feature>
<reference evidence="1" key="1">
    <citation type="journal article" date="2014" name="Front. Microbiol.">
        <title>High frequency of phylogenetically diverse reductive dehalogenase-homologous genes in deep subseafloor sedimentary metagenomes.</title>
        <authorList>
            <person name="Kawai M."/>
            <person name="Futagami T."/>
            <person name="Toyoda A."/>
            <person name="Takaki Y."/>
            <person name="Nishi S."/>
            <person name="Hori S."/>
            <person name="Arai W."/>
            <person name="Tsubouchi T."/>
            <person name="Morono Y."/>
            <person name="Uchiyama I."/>
            <person name="Ito T."/>
            <person name="Fujiyama A."/>
            <person name="Inagaki F."/>
            <person name="Takami H."/>
        </authorList>
    </citation>
    <scope>NUCLEOTIDE SEQUENCE</scope>
    <source>
        <strain evidence="1">Expedition CK06-06</strain>
    </source>
</reference>
<dbReference type="EMBL" id="BARW01035993">
    <property type="protein sequence ID" value="GAJ24095.1"/>
    <property type="molecule type" value="Genomic_DNA"/>
</dbReference>